<accession>A0AAV5AU24</accession>
<dbReference type="EMBL" id="BQKA01000033">
    <property type="protein sequence ID" value="GJM50802.1"/>
    <property type="molecule type" value="Genomic_DNA"/>
</dbReference>
<dbReference type="CDD" id="cd07037">
    <property type="entry name" value="TPP_PYR_MenD"/>
    <property type="match status" value="1"/>
</dbReference>
<evidence type="ECO:0000256" key="5">
    <source>
        <dbReference type="ARBA" id="ARBA00023211"/>
    </source>
</evidence>
<keyword evidence="5 6" id="KW-0464">Manganese</keyword>
<comment type="caution">
    <text evidence="9">The sequence shown here is derived from an EMBL/GenBank/DDBJ whole genome shotgun (WGS) entry which is preliminary data.</text>
</comment>
<comment type="cofactor">
    <cofactor evidence="6">
        <name>thiamine diphosphate</name>
        <dbReference type="ChEBI" id="CHEBI:58937"/>
    </cofactor>
    <text evidence="6">Binds 1 thiamine pyrophosphate per subunit.</text>
</comment>
<dbReference type="Gene3D" id="3.40.50.970">
    <property type="match status" value="2"/>
</dbReference>
<feature type="domain" description="Thiamine pyrophosphate enzyme N-terminal TPP-binding" evidence="7">
    <location>
        <begin position="7"/>
        <end position="116"/>
    </location>
</feature>
<comment type="similarity">
    <text evidence="6">Belongs to the TPP enzyme family. MenD subfamily.</text>
</comment>
<dbReference type="HAMAP" id="MF_01659">
    <property type="entry name" value="MenD"/>
    <property type="match status" value="1"/>
</dbReference>
<keyword evidence="2 6" id="KW-0479">Metal-binding</keyword>
<dbReference type="SUPFAM" id="SSF52518">
    <property type="entry name" value="Thiamin diphosphate-binding fold (THDP-binding)"/>
    <property type="match status" value="2"/>
</dbReference>
<keyword evidence="1 6" id="KW-0808">Transferase</keyword>
<evidence type="ECO:0000259" key="7">
    <source>
        <dbReference type="Pfam" id="PF02776"/>
    </source>
</evidence>
<dbReference type="PANTHER" id="PTHR42916">
    <property type="entry name" value="2-SUCCINYL-5-ENOLPYRUVYL-6-HYDROXY-3-CYCLOHEXENE-1-CARBOXYLATE SYNTHASE"/>
    <property type="match status" value="1"/>
</dbReference>
<sequence length="556" mass="63252">MYPEIPLAQQIVLACKAKNIRHIVLSPGSRNAPLTIGFTTDSFFTCYSIVDERSAGFFALGISQQLSKPVAVVCTSGSAVLNYYPAVSEAFYSNTPLVVISADRPTDKIDIGDGQTIRQVNVLANHTIYNANLSEQTNLLKYNEEELNKALNIAFEKQLPVHINVPFEEPLYRTTYTLLPFENQTNVREKEKLSEAYIQHFLSDWATATKKMILVGTLKPNSLAQKWVEFLSQDPSVIVLTETTSNMVHSSHFQMIDTLLVPVEVDTFLKEKLRPEMLISFGGMIVSKKIKEFLRENRPKSHYHIDPYVGYDTYFCLTHHFKTDIESFFEQIGEELPIVSSEYKPFWQNFIQNIYQKREAYLSNIPYSDMAVYQAIFQSIGQEYQVQISNSSAIRYAQLFPSKSSWEVFCNRGTSGIDGSTSTAIGASIINSKPTIFITGDLSFFYNSNALWCAYTPTNFRLILINNDGGGIFRILPTDKELPVFESFFETPHGLSAEYLCQMYGWEYTKASDLPTTKMALADFFNPSQCPKLLEVFTPRKINDKILLEYFSYLKK</sequence>
<comment type="cofactor">
    <cofactor evidence="6">
        <name>Mg(2+)</name>
        <dbReference type="ChEBI" id="CHEBI:18420"/>
    </cofactor>
    <cofactor evidence="6">
        <name>Mn(2+)</name>
        <dbReference type="ChEBI" id="CHEBI:29035"/>
    </cofactor>
</comment>
<dbReference type="EMBL" id="BQKB01000007">
    <property type="protein sequence ID" value="GJM51955.1"/>
    <property type="molecule type" value="Genomic_DNA"/>
</dbReference>
<feature type="domain" description="Menaquinone biosynthesis protein MenD middle" evidence="8">
    <location>
        <begin position="187"/>
        <end position="331"/>
    </location>
</feature>
<evidence type="ECO:0000256" key="4">
    <source>
        <dbReference type="ARBA" id="ARBA00023052"/>
    </source>
</evidence>
<dbReference type="InterPro" id="IPR029061">
    <property type="entry name" value="THDP-binding"/>
</dbReference>
<dbReference type="Proteomes" id="UP001207736">
    <property type="component" value="Unassembled WGS sequence"/>
</dbReference>
<dbReference type="NCBIfam" id="TIGR00173">
    <property type="entry name" value="menD"/>
    <property type="match status" value="1"/>
</dbReference>
<dbReference type="PIRSF" id="PIRSF004983">
    <property type="entry name" value="MenD"/>
    <property type="match status" value="1"/>
</dbReference>
<evidence type="ECO:0000256" key="2">
    <source>
        <dbReference type="ARBA" id="ARBA00022723"/>
    </source>
</evidence>
<dbReference type="Proteomes" id="UP001208692">
    <property type="component" value="Unassembled WGS sequence"/>
</dbReference>
<dbReference type="InterPro" id="IPR004433">
    <property type="entry name" value="MenaQ_synth_MenD"/>
</dbReference>
<dbReference type="Gene3D" id="3.40.50.1220">
    <property type="entry name" value="TPP-binding domain"/>
    <property type="match status" value="1"/>
</dbReference>
<dbReference type="Pfam" id="PF16582">
    <property type="entry name" value="TPP_enzyme_M_2"/>
    <property type="match status" value="1"/>
</dbReference>
<evidence type="ECO:0000256" key="1">
    <source>
        <dbReference type="ARBA" id="ARBA00022679"/>
    </source>
</evidence>
<comment type="catalytic activity">
    <reaction evidence="6">
        <text>isochorismate + 2-oxoglutarate + H(+) = 5-enolpyruvoyl-6-hydroxy-2-succinyl-cyclohex-3-ene-1-carboxylate + CO2</text>
        <dbReference type="Rhea" id="RHEA:25593"/>
        <dbReference type="ChEBI" id="CHEBI:15378"/>
        <dbReference type="ChEBI" id="CHEBI:16526"/>
        <dbReference type="ChEBI" id="CHEBI:16810"/>
        <dbReference type="ChEBI" id="CHEBI:29780"/>
        <dbReference type="ChEBI" id="CHEBI:58818"/>
        <dbReference type="EC" id="2.2.1.9"/>
    </reaction>
</comment>
<gene>
    <name evidence="6 9" type="primary">menD</name>
    <name evidence="9" type="ORF">RCZ15_17750</name>
    <name evidence="10" type="ORF">RCZ16_02730</name>
</gene>
<dbReference type="AlphaFoldDB" id="A0AAV5AU24"/>
<comment type="pathway">
    <text evidence="6">Quinol/quinone metabolism; menaquinone biosynthesis.</text>
</comment>
<organism evidence="9 11">
    <name type="scientific">Capnocytophaga catalasegens</name>
    <dbReference type="NCBI Taxonomy" id="1004260"/>
    <lineage>
        <taxon>Bacteria</taxon>
        <taxon>Pseudomonadati</taxon>
        <taxon>Bacteroidota</taxon>
        <taxon>Flavobacteriia</taxon>
        <taxon>Flavobacteriales</taxon>
        <taxon>Flavobacteriaceae</taxon>
        <taxon>Capnocytophaga</taxon>
    </lineage>
</organism>
<keyword evidence="12" id="KW-1185">Reference proteome</keyword>
<dbReference type="InterPro" id="IPR032264">
    <property type="entry name" value="MenD_middle"/>
</dbReference>
<comment type="subunit">
    <text evidence="6">Homodimer.</text>
</comment>
<evidence type="ECO:0000313" key="9">
    <source>
        <dbReference type="EMBL" id="GJM50802.1"/>
    </source>
</evidence>
<reference evidence="9 12" key="1">
    <citation type="submission" date="2021-11" db="EMBL/GenBank/DDBJ databases">
        <title>Draft genome sequence of Capnocytophaga sp. strain KC07075 isolated from cat oral cavity.</title>
        <authorList>
            <person name="Suzuki M."/>
            <person name="Imaoka K."/>
            <person name="Kimura M."/>
            <person name="Morikawa S."/>
            <person name="Maeda K."/>
        </authorList>
    </citation>
    <scope>NUCLEOTIDE SEQUENCE</scope>
    <source>
        <strain evidence="9">KC07075</strain>
        <strain evidence="10 12">KC07079</strain>
    </source>
</reference>
<dbReference type="GO" id="GO:0030145">
    <property type="term" value="F:manganese ion binding"/>
    <property type="evidence" value="ECO:0007669"/>
    <property type="project" value="UniProtKB-UniRule"/>
</dbReference>
<evidence type="ECO:0000313" key="10">
    <source>
        <dbReference type="EMBL" id="GJM51955.1"/>
    </source>
</evidence>
<dbReference type="EC" id="2.2.1.9" evidence="6"/>
<dbReference type="Pfam" id="PF02776">
    <property type="entry name" value="TPP_enzyme_N"/>
    <property type="match status" value="1"/>
</dbReference>
<protein>
    <recommendedName>
        <fullName evidence="6">2-succinyl-5-enolpyruvyl-6-hydroxy-3-cyclohexene-1-carboxylate synthase</fullName>
        <shortName evidence="6">SEPHCHC synthase</shortName>
        <ecNumber evidence="6">2.2.1.9</ecNumber>
    </recommendedName>
    <alternativeName>
        <fullName evidence="6">Menaquinone biosynthesis protein MenD</fullName>
    </alternativeName>
</protein>
<dbReference type="PANTHER" id="PTHR42916:SF1">
    <property type="entry name" value="PROTEIN PHYLLO, CHLOROPLASTIC"/>
    <property type="match status" value="1"/>
</dbReference>
<evidence type="ECO:0000256" key="6">
    <source>
        <dbReference type="HAMAP-Rule" id="MF_01659"/>
    </source>
</evidence>
<dbReference type="GO" id="GO:0000287">
    <property type="term" value="F:magnesium ion binding"/>
    <property type="evidence" value="ECO:0007669"/>
    <property type="project" value="UniProtKB-UniRule"/>
</dbReference>
<keyword evidence="4 6" id="KW-0786">Thiamine pyrophosphate</keyword>
<evidence type="ECO:0000313" key="11">
    <source>
        <dbReference type="Proteomes" id="UP001207736"/>
    </source>
</evidence>
<comment type="pathway">
    <text evidence="6">Quinol/quinone metabolism; 1,4-dihydroxy-2-naphthoate biosynthesis; 1,4-dihydroxy-2-naphthoate from chorismate: step 2/7.</text>
</comment>
<keyword evidence="3 6" id="KW-0460">Magnesium</keyword>
<dbReference type="GO" id="GO:0009234">
    <property type="term" value="P:menaquinone biosynthetic process"/>
    <property type="evidence" value="ECO:0007669"/>
    <property type="project" value="UniProtKB-UniRule"/>
</dbReference>
<evidence type="ECO:0000256" key="3">
    <source>
        <dbReference type="ARBA" id="ARBA00022842"/>
    </source>
</evidence>
<proteinExistence type="inferred from homology"/>
<comment type="function">
    <text evidence="6">Catalyzes the thiamine diphosphate-dependent decarboxylation of 2-oxoglutarate and the subsequent addition of the resulting succinic semialdehyde-thiamine pyrophosphate anion to isochorismate to yield 2-succinyl-5-enolpyruvyl-6-hydroxy-3-cyclohexene-1-carboxylate (SEPHCHC).</text>
</comment>
<name>A0AAV5AU24_9FLAO</name>
<dbReference type="InterPro" id="IPR012001">
    <property type="entry name" value="Thiamin_PyroP_enz_TPP-bd_dom"/>
</dbReference>
<evidence type="ECO:0000313" key="12">
    <source>
        <dbReference type="Proteomes" id="UP001208692"/>
    </source>
</evidence>
<keyword evidence="6" id="KW-0474">Menaquinone biosynthesis</keyword>
<dbReference type="GO" id="GO:0030976">
    <property type="term" value="F:thiamine pyrophosphate binding"/>
    <property type="evidence" value="ECO:0007669"/>
    <property type="project" value="UniProtKB-UniRule"/>
</dbReference>
<dbReference type="GO" id="GO:0070204">
    <property type="term" value="F:2-succinyl-5-enolpyruvyl-6-hydroxy-3-cyclohexene-1-carboxylic-acid synthase activity"/>
    <property type="evidence" value="ECO:0007669"/>
    <property type="project" value="UniProtKB-UniRule"/>
</dbReference>
<evidence type="ECO:0000259" key="8">
    <source>
        <dbReference type="Pfam" id="PF16582"/>
    </source>
</evidence>
<dbReference type="CDD" id="cd02009">
    <property type="entry name" value="TPP_SHCHC_synthase"/>
    <property type="match status" value="1"/>
</dbReference>